<dbReference type="Pfam" id="PF04082">
    <property type="entry name" value="Fungal_trans"/>
    <property type="match status" value="1"/>
</dbReference>
<comment type="subcellular location">
    <subcellularLocation>
        <location evidence="1">Nucleus</location>
    </subcellularLocation>
</comment>
<evidence type="ECO:0000256" key="4">
    <source>
        <dbReference type="ARBA" id="ARBA00023015"/>
    </source>
</evidence>
<dbReference type="Pfam" id="PF00172">
    <property type="entry name" value="Zn_clus"/>
    <property type="match status" value="1"/>
</dbReference>
<dbReference type="InterPro" id="IPR007219">
    <property type="entry name" value="XnlR_reg_dom"/>
</dbReference>
<reference evidence="9" key="1">
    <citation type="submission" date="2014-02" db="EMBL/GenBank/DDBJ databases">
        <authorList>
            <person name="Genoscope - CEA"/>
        </authorList>
    </citation>
    <scope>NUCLEOTIDE SEQUENCE</scope>
    <source>
        <strain evidence="9">LS3</strain>
    </source>
</reference>
<keyword evidence="6" id="KW-0804">Transcription</keyword>
<dbReference type="GO" id="GO:0005634">
    <property type="term" value="C:nucleus"/>
    <property type="evidence" value="ECO:0007669"/>
    <property type="project" value="UniProtKB-SubCell"/>
</dbReference>
<keyword evidence="5" id="KW-0238">DNA-binding</keyword>
<dbReference type="CDD" id="cd12148">
    <property type="entry name" value="fungal_TF_MHR"/>
    <property type="match status" value="1"/>
</dbReference>
<dbReference type="GO" id="GO:0006351">
    <property type="term" value="P:DNA-templated transcription"/>
    <property type="evidence" value="ECO:0007669"/>
    <property type="project" value="InterPro"/>
</dbReference>
<evidence type="ECO:0000256" key="1">
    <source>
        <dbReference type="ARBA" id="ARBA00004123"/>
    </source>
</evidence>
<dbReference type="GO" id="GO:0000981">
    <property type="term" value="F:DNA-binding transcription factor activity, RNA polymerase II-specific"/>
    <property type="evidence" value="ECO:0007669"/>
    <property type="project" value="InterPro"/>
</dbReference>
<dbReference type="PROSITE" id="PS50048">
    <property type="entry name" value="ZN2_CY6_FUNGAL_2"/>
    <property type="match status" value="1"/>
</dbReference>
<evidence type="ECO:0000256" key="5">
    <source>
        <dbReference type="ARBA" id="ARBA00023125"/>
    </source>
</evidence>
<evidence type="ECO:0000256" key="6">
    <source>
        <dbReference type="ARBA" id="ARBA00023163"/>
    </source>
</evidence>
<dbReference type="GO" id="GO:0043565">
    <property type="term" value="F:sequence-specific DNA binding"/>
    <property type="evidence" value="ECO:0007669"/>
    <property type="project" value="TreeGrafter"/>
</dbReference>
<dbReference type="InterPro" id="IPR052202">
    <property type="entry name" value="Yeast_MetPath_Reg"/>
</dbReference>
<protein>
    <submittedName>
        <fullName evidence="9">ARAD1A10714p</fullName>
    </submittedName>
</protein>
<dbReference type="PANTHER" id="PTHR47782:SF12">
    <property type="entry name" value="ZN(II)2CYS6 TRANSCRIPTION FACTOR (EUROFUNG)"/>
    <property type="match status" value="1"/>
</dbReference>
<proteinExistence type="predicted"/>
<organism evidence="9">
    <name type="scientific">Blastobotrys adeninivorans</name>
    <name type="common">Yeast</name>
    <name type="synonym">Arxula adeninivorans</name>
    <dbReference type="NCBI Taxonomy" id="409370"/>
    <lineage>
        <taxon>Eukaryota</taxon>
        <taxon>Fungi</taxon>
        <taxon>Dikarya</taxon>
        <taxon>Ascomycota</taxon>
        <taxon>Saccharomycotina</taxon>
        <taxon>Dipodascomycetes</taxon>
        <taxon>Dipodascales</taxon>
        <taxon>Trichomonascaceae</taxon>
        <taxon>Blastobotrys</taxon>
    </lineage>
</organism>
<dbReference type="Gene3D" id="4.10.240.10">
    <property type="entry name" value="Zn(2)-C6 fungal-type DNA-binding domain"/>
    <property type="match status" value="1"/>
</dbReference>
<dbReference type="PhylomeDB" id="A0A060T3L6"/>
<dbReference type="SMART" id="SM00066">
    <property type="entry name" value="GAL4"/>
    <property type="match status" value="1"/>
</dbReference>
<dbReference type="SMART" id="SM00906">
    <property type="entry name" value="Fungal_trans"/>
    <property type="match status" value="1"/>
</dbReference>
<keyword evidence="7" id="KW-0539">Nucleus</keyword>
<name>A0A060T3L6_BLAAD</name>
<evidence type="ECO:0000256" key="3">
    <source>
        <dbReference type="ARBA" id="ARBA00022833"/>
    </source>
</evidence>
<dbReference type="InterPro" id="IPR036864">
    <property type="entry name" value="Zn2-C6_fun-type_DNA-bd_sf"/>
</dbReference>
<feature type="domain" description="Zn(2)-C6 fungal-type" evidence="8">
    <location>
        <begin position="12"/>
        <end position="42"/>
    </location>
</feature>
<keyword evidence="3" id="KW-0862">Zinc</keyword>
<accession>A0A060T3L6</accession>
<sequence>MESKENPQASQACERCHRRKKKCDKTLPRCSACLSADAKCEYANATVGYYKVSYVKGLEDEVERLRRLQRLPSPESSHTSHEIAADTVHSGSYNESYRDELSEDFGALSLGVEGHYLGPGSGVEFAELTHSIVNQMDLKKRHDWSKIYRSRRNSHGELIPEPSVSDAPLPNPERAAHIVEFYWCHSHTLYPVVDREQFILDMELTEVLGNNAPLAADPRWLFQYYMVLAIGSTAMASITITSEDEAIACWQKAMQYFNYNLGAGNRTALEALLLLVSYSFFNRLGPDTWYLVGIAARMALGMGLHTQKALEGLEIKEQEHYKRIFWSLYMMDRVVSTTLGRPLALRNKDIDVGFFATDEPFLKVTLHIVKLRSIAGSILEKIYTVKRSSKVSDEQRTSMVKDLHLALIEWRRTMPFPLNESQFTLIPHLTTAWFDLNYYNLLILLFRPSPLWPEPPLEHLRTLADAAANALQQFTNLSNQQKLSFNWLNLISVFAAGLALVFVTNKENWEATLIKYDQVHGDLILAERLLEKFAMRLPPAESCGRIIHRVRTAIEDRSERRNSNAGESAYTVDNLMSMFSLSNEQFYEDLLAQIDSSGFNSFANATSPGSSFPSFVTEDIGF</sequence>
<dbReference type="SUPFAM" id="SSF57701">
    <property type="entry name" value="Zn2/Cys6 DNA-binding domain"/>
    <property type="match status" value="1"/>
</dbReference>
<gene>
    <name evidence="9" type="ORF">GNLVRS02_ARAD1A10714g</name>
</gene>
<dbReference type="EMBL" id="HG937691">
    <property type="protein sequence ID" value="CDP33497.1"/>
    <property type="molecule type" value="Genomic_DNA"/>
</dbReference>
<dbReference type="GO" id="GO:0008270">
    <property type="term" value="F:zinc ion binding"/>
    <property type="evidence" value="ECO:0007669"/>
    <property type="project" value="InterPro"/>
</dbReference>
<reference evidence="9" key="2">
    <citation type="submission" date="2014-06" db="EMBL/GenBank/DDBJ databases">
        <title>The complete genome of Blastobotrys (Arxula) adeninivorans LS3 - a yeast of biotechnological interest.</title>
        <authorList>
            <person name="Kunze G."/>
            <person name="Gaillardin C."/>
            <person name="Czernicka M."/>
            <person name="Durrens P."/>
            <person name="Martin T."/>
            <person name="Boer E."/>
            <person name="Gabaldon T."/>
            <person name="Cruz J."/>
            <person name="Talla E."/>
            <person name="Marck C."/>
            <person name="Goffeau A."/>
            <person name="Barbe V."/>
            <person name="Baret P."/>
            <person name="Baronian K."/>
            <person name="Beier S."/>
            <person name="Bleykasten C."/>
            <person name="Bode R."/>
            <person name="Casaregola S."/>
            <person name="Despons L."/>
            <person name="Fairhead C."/>
            <person name="Giersberg M."/>
            <person name="Gierski P."/>
            <person name="Hahnel U."/>
            <person name="Hartmann A."/>
            <person name="Jankowska D."/>
            <person name="Jubin C."/>
            <person name="Jung P."/>
            <person name="Lafontaine I."/>
            <person name="Leh-Louis V."/>
            <person name="Lemaire M."/>
            <person name="Marcet-Houben M."/>
            <person name="Mascher M."/>
            <person name="Morel G."/>
            <person name="Richard G.-F."/>
            <person name="Riechen J."/>
            <person name="Sacerdot C."/>
            <person name="Sarkar A."/>
            <person name="Savel G."/>
            <person name="Schacherer J."/>
            <person name="Sherman D."/>
            <person name="Straub M.-L."/>
            <person name="Stein N."/>
            <person name="Thierry A."/>
            <person name="Trautwein-Schult A."/>
            <person name="Westhof E."/>
            <person name="Worch S."/>
            <person name="Dujon B."/>
            <person name="Souciet J.-L."/>
            <person name="Wincker P."/>
            <person name="Scholz U."/>
            <person name="Neuveglise N."/>
        </authorList>
    </citation>
    <scope>NUCLEOTIDE SEQUENCE</scope>
    <source>
        <strain evidence="9">LS3</strain>
    </source>
</reference>
<dbReference type="InterPro" id="IPR001138">
    <property type="entry name" value="Zn2Cys6_DnaBD"/>
</dbReference>
<evidence type="ECO:0000256" key="2">
    <source>
        <dbReference type="ARBA" id="ARBA00022723"/>
    </source>
</evidence>
<keyword evidence="4" id="KW-0805">Transcription regulation</keyword>
<evidence type="ECO:0000256" key="7">
    <source>
        <dbReference type="ARBA" id="ARBA00023242"/>
    </source>
</evidence>
<evidence type="ECO:0000313" key="9">
    <source>
        <dbReference type="EMBL" id="CDP33497.1"/>
    </source>
</evidence>
<dbReference type="PROSITE" id="PS00463">
    <property type="entry name" value="ZN2_CY6_FUNGAL_1"/>
    <property type="match status" value="1"/>
</dbReference>
<dbReference type="GO" id="GO:0045944">
    <property type="term" value="P:positive regulation of transcription by RNA polymerase II"/>
    <property type="evidence" value="ECO:0007669"/>
    <property type="project" value="TreeGrafter"/>
</dbReference>
<dbReference type="CDD" id="cd00067">
    <property type="entry name" value="GAL4"/>
    <property type="match status" value="1"/>
</dbReference>
<dbReference type="AlphaFoldDB" id="A0A060T3L6"/>
<keyword evidence="2" id="KW-0479">Metal-binding</keyword>
<evidence type="ECO:0000259" key="8">
    <source>
        <dbReference type="PROSITE" id="PS50048"/>
    </source>
</evidence>
<dbReference type="PANTHER" id="PTHR47782">
    <property type="entry name" value="ZN(II)2CYS6 TRANSCRIPTION FACTOR (EUROFUNG)-RELATED"/>
    <property type="match status" value="1"/>
</dbReference>